<reference evidence="1" key="1">
    <citation type="journal article" date="2021" name="Front. Plant Sci.">
        <title>Chromosome-Scale Genome Assembly for Chinese Sour Jujube and Insights Into Its Genome Evolution and Domestication Signature.</title>
        <authorList>
            <person name="Shen L.-Y."/>
            <person name="Luo H."/>
            <person name="Wang X.-L."/>
            <person name="Wang X.-M."/>
            <person name="Qiu X.-J."/>
            <person name="Liu H."/>
            <person name="Zhou S.-S."/>
            <person name="Jia K.-H."/>
            <person name="Nie S."/>
            <person name="Bao Y.-T."/>
            <person name="Zhang R.-G."/>
            <person name="Yun Q.-Z."/>
            <person name="Chai Y.-H."/>
            <person name="Lu J.-Y."/>
            <person name="Li Y."/>
            <person name="Zhao S.-W."/>
            <person name="Mao J.-F."/>
            <person name="Jia S.-G."/>
            <person name="Mao Y.-M."/>
        </authorList>
    </citation>
    <scope>NUCLEOTIDE SEQUENCE</scope>
    <source>
        <strain evidence="1">AT0</strain>
        <tissue evidence="1">Leaf</tissue>
    </source>
</reference>
<dbReference type="AlphaFoldDB" id="A0A978VT30"/>
<gene>
    <name evidence="1" type="ORF">FEM48_Zijuj02G0024300</name>
</gene>
<organism evidence="1 2">
    <name type="scientific">Ziziphus jujuba var. spinosa</name>
    <dbReference type="NCBI Taxonomy" id="714518"/>
    <lineage>
        <taxon>Eukaryota</taxon>
        <taxon>Viridiplantae</taxon>
        <taxon>Streptophyta</taxon>
        <taxon>Embryophyta</taxon>
        <taxon>Tracheophyta</taxon>
        <taxon>Spermatophyta</taxon>
        <taxon>Magnoliopsida</taxon>
        <taxon>eudicotyledons</taxon>
        <taxon>Gunneridae</taxon>
        <taxon>Pentapetalae</taxon>
        <taxon>rosids</taxon>
        <taxon>fabids</taxon>
        <taxon>Rosales</taxon>
        <taxon>Rhamnaceae</taxon>
        <taxon>Paliureae</taxon>
        <taxon>Ziziphus</taxon>
    </lineage>
</organism>
<evidence type="ECO:0000313" key="2">
    <source>
        <dbReference type="Proteomes" id="UP000813462"/>
    </source>
</evidence>
<dbReference type="Proteomes" id="UP000813462">
    <property type="component" value="Unassembled WGS sequence"/>
</dbReference>
<proteinExistence type="predicted"/>
<protein>
    <submittedName>
        <fullName evidence="1">Uncharacterized protein</fullName>
    </submittedName>
</protein>
<dbReference type="EMBL" id="JAEACU010000002">
    <property type="protein sequence ID" value="KAH7541975.1"/>
    <property type="molecule type" value="Genomic_DNA"/>
</dbReference>
<accession>A0A978VT30</accession>
<sequence length="104" mass="11689">MGQFYVNNVIRDCLQIKNFKQVGKGWKTGRNPERNFKVFFKRLKPVPYRVLTTVKALVHQKLDFRSITAHSEAHCITGVINGGCCNCFVPVGIRNPASLLVPAS</sequence>
<evidence type="ECO:0000313" key="1">
    <source>
        <dbReference type="EMBL" id="KAH7541975.1"/>
    </source>
</evidence>
<comment type="caution">
    <text evidence="1">The sequence shown here is derived from an EMBL/GenBank/DDBJ whole genome shotgun (WGS) entry which is preliminary data.</text>
</comment>
<name>A0A978VT30_ZIZJJ</name>